<protein>
    <submittedName>
        <fullName evidence="1">Uncharacterized protein</fullName>
    </submittedName>
</protein>
<organism evidence="1 2">
    <name type="scientific">Xanthomonas euvesicatoria</name>
    <dbReference type="NCBI Taxonomy" id="456327"/>
    <lineage>
        <taxon>Bacteria</taxon>
        <taxon>Pseudomonadati</taxon>
        <taxon>Pseudomonadota</taxon>
        <taxon>Gammaproteobacteria</taxon>
        <taxon>Lysobacterales</taxon>
        <taxon>Lysobacteraceae</taxon>
        <taxon>Xanthomonas</taxon>
    </lineage>
</organism>
<name>A0AAW3U0B1_XANEU</name>
<comment type="caution">
    <text evidence="1">The sequence shown here is derived from an EMBL/GenBank/DDBJ whole genome shotgun (WGS) entry which is preliminary data.</text>
</comment>
<sequence>MTREIERLLEQAALENELYGAVFASTDARLIEAGYLPEESEFHDPEESE</sequence>
<dbReference type="AlphaFoldDB" id="A0AAW3U0B1"/>
<proteinExistence type="predicted"/>
<accession>A0AAW3U0B1</accession>
<dbReference type="Proteomes" id="UP000576603">
    <property type="component" value="Unassembled WGS sequence"/>
</dbReference>
<dbReference type="RefSeq" id="WP_184420218.1">
    <property type="nucleotide sequence ID" value="NZ_JACHNK010000002.1"/>
</dbReference>
<reference evidence="1 2" key="1">
    <citation type="submission" date="2020-08" db="EMBL/GenBank/DDBJ databases">
        <title>Studying the diversity of plant-associated saprophytic bacteria and their role in host health and plant-pathogen interactions.</title>
        <authorList>
            <person name="Potnis N."/>
        </authorList>
    </citation>
    <scope>NUCLEOTIDE SEQUENCE [LARGE SCALE GENOMIC DNA]</scope>
    <source>
        <strain evidence="1 2">CFBP 7922</strain>
    </source>
</reference>
<evidence type="ECO:0000313" key="2">
    <source>
        <dbReference type="Proteomes" id="UP000576603"/>
    </source>
</evidence>
<dbReference type="EMBL" id="JACHNL010000002">
    <property type="protein sequence ID" value="MBB4722623.1"/>
    <property type="molecule type" value="Genomic_DNA"/>
</dbReference>
<evidence type="ECO:0000313" key="1">
    <source>
        <dbReference type="EMBL" id="MBB4722623.1"/>
    </source>
</evidence>
<gene>
    <name evidence="1" type="ORF">FHY32_000941</name>
</gene>